<evidence type="ECO:0000256" key="11">
    <source>
        <dbReference type="ARBA" id="ARBA00035025"/>
    </source>
</evidence>
<keyword evidence="10" id="KW-0943">RNA-mediated gene silencing</keyword>
<evidence type="ECO:0000256" key="7">
    <source>
        <dbReference type="ARBA" id="ARBA00022723"/>
    </source>
</evidence>
<dbReference type="GO" id="GO:0005634">
    <property type="term" value="C:nucleus"/>
    <property type="evidence" value="ECO:0007669"/>
    <property type="project" value="TreeGrafter"/>
</dbReference>
<evidence type="ECO:0000313" key="14">
    <source>
        <dbReference type="Proteomes" id="UP000325440"/>
    </source>
</evidence>
<comment type="similarity">
    <text evidence="2">Belongs to the methyltransferase superfamily. HEN1 family.</text>
</comment>
<dbReference type="GO" id="GO:0003723">
    <property type="term" value="F:RNA binding"/>
    <property type="evidence" value="ECO:0007669"/>
    <property type="project" value="UniProtKB-KW"/>
</dbReference>
<accession>A0A5E4M2W2</accession>
<comment type="cofactor">
    <cofactor evidence="1">
        <name>Mg(2+)</name>
        <dbReference type="ChEBI" id="CHEBI:18420"/>
    </cofactor>
</comment>
<dbReference type="PANTHER" id="PTHR21404:SF3">
    <property type="entry name" value="SMALL RNA 2'-O-METHYLTRANSFERASE"/>
    <property type="match status" value="1"/>
</dbReference>
<name>A0A5E4M2W2_9HEMI</name>
<evidence type="ECO:0000256" key="5">
    <source>
        <dbReference type="ARBA" id="ARBA00022679"/>
    </source>
</evidence>
<dbReference type="GO" id="GO:0046872">
    <property type="term" value="F:metal ion binding"/>
    <property type="evidence" value="ECO:0007669"/>
    <property type="project" value="UniProtKB-KW"/>
</dbReference>
<dbReference type="GO" id="GO:0090486">
    <property type="term" value="F:small RNA 2'-O-methyltransferase activity"/>
    <property type="evidence" value="ECO:0007669"/>
    <property type="project" value="UniProtKB-EC"/>
</dbReference>
<keyword evidence="6" id="KW-0949">S-adenosyl-L-methionine</keyword>
<protein>
    <recommendedName>
        <fullName evidence="3">Small RNA 2'-O-methyltransferase</fullName>
        <ecNumber evidence="11">2.1.1.386</ecNumber>
    </recommendedName>
</protein>
<evidence type="ECO:0000256" key="3">
    <source>
        <dbReference type="ARBA" id="ARBA00021330"/>
    </source>
</evidence>
<keyword evidence="5 13" id="KW-0808">Transferase</keyword>
<keyword evidence="7" id="KW-0479">Metal-binding</keyword>
<proteinExistence type="inferred from homology"/>
<evidence type="ECO:0000256" key="4">
    <source>
        <dbReference type="ARBA" id="ARBA00022603"/>
    </source>
</evidence>
<dbReference type="GO" id="GO:0005737">
    <property type="term" value="C:cytoplasm"/>
    <property type="evidence" value="ECO:0007669"/>
    <property type="project" value="TreeGrafter"/>
</dbReference>
<evidence type="ECO:0000256" key="10">
    <source>
        <dbReference type="ARBA" id="ARBA00023158"/>
    </source>
</evidence>
<gene>
    <name evidence="13" type="ORF">CINCED_3A017042</name>
</gene>
<dbReference type="GO" id="GO:0001510">
    <property type="term" value="P:RNA methylation"/>
    <property type="evidence" value="ECO:0007669"/>
    <property type="project" value="InterPro"/>
</dbReference>
<dbReference type="GO" id="GO:0030422">
    <property type="term" value="P:siRNA processing"/>
    <property type="evidence" value="ECO:0007669"/>
    <property type="project" value="TreeGrafter"/>
</dbReference>
<dbReference type="OrthoDB" id="2154311at2759"/>
<evidence type="ECO:0000256" key="8">
    <source>
        <dbReference type="ARBA" id="ARBA00022842"/>
    </source>
</evidence>
<evidence type="ECO:0000256" key="6">
    <source>
        <dbReference type="ARBA" id="ARBA00022691"/>
    </source>
</evidence>
<dbReference type="InterPro" id="IPR029063">
    <property type="entry name" value="SAM-dependent_MTases_sf"/>
</dbReference>
<dbReference type="SUPFAM" id="SSF53335">
    <property type="entry name" value="S-adenosyl-L-methionine-dependent methyltransferases"/>
    <property type="match status" value="1"/>
</dbReference>
<evidence type="ECO:0000313" key="13">
    <source>
        <dbReference type="EMBL" id="VVC26522.1"/>
    </source>
</evidence>
<dbReference type="EC" id="2.1.1.386" evidence="11"/>
<dbReference type="GO" id="GO:0034587">
    <property type="term" value="P:piRNA processing"/>
    <property type="evidence" value="ECO:0007669"/>
    <property type="project" value="TreeGrafter"/>
</dbReference>
<dbReference type="Gene3D" id="3.40.50.150">
    <property type="entry name" value="Vaccinia Virus protein VP39"/>
    <property type="match status" value="2"/>
</dbReference>
<comment type="catalytic activity">
    <reaction evidence="12">
        <text>small RNA 3'-end nucleotide + S-adenosyl-L-methionine = small RNA 3'-end 2'-O-methylnucleotide + S-adenosyl-L-homocysteine + H(+)</text>
        <dbReference type="Rhea" id="RHEA:37887"/>
        <dbReference type="Rhea" id="RHEA-COMP:10415"/>
        <dbReference type="Rhea" id="RHEA-COMP:10416"/>
        <dbReference type="ChEBI" id="CHEBI:15378"/>
        <dbReference type="ChEBI" id="CHEBI:57856"/>
        <dbReference type="ChEBI" id="CHEBI:59789"/>
        <dbReference type="ChEBI" id="CHEBI:74896"/>
        <dbReference type="ChEBI" id="CHEBI:74898"/>
        <dbReference type="EC" id="2.1.1.386"/>
    </reaction>
</comment>
<evidence type="ECO:0000256" key="12">
    <source>
        <dbReference type="ARBA" id="ARBA00048418"/>
    </source>
</evidence>
<evidence type="ECO:0000256" key="2">
    <source>
        <dbReference type="ARBA" id="ARBA00009026"/>
    </source>
</evidence>
<keyword evidence="9" id="KW-0694">RNA-binding</keyword>
<dbReference type="InterPro" id="IPR026610">
    <property type="entry name" value="Hen1"/>
</dbReference>
<keyword evidence="14" id="KW-1185">Reference proteome</keyword>
<keyword evidence="4 13" id="KW-0489">Methyltransferase</keyword>
<organism evidence="13 14">
    <name type="scientific">Cinara cedri</name>
    <dbReference type="NCBI Taxonomy" id="506608"/>
    <lineage>
        <taxon>Eukaryota</taxon>
        <taxon>Metazoa</taxon>
        <taxon>Ecdysozoa</taxon>
        <taxon>Arthropoda</taxon>
        <taxon>Hexapoda</taxon>
        <taxon>Insecta</taxon>
        <taxon>Pterygota</taxon>
        <taxon>Neoptera</taxon>
        <taxon>Paraneoptera</taxon>
        <taxon>Hemiptera</taxon>
        <taxon>Sternorrhyncha</taxon>
        <taxon>Aphidomorpha</taxon>
        <taxon>Aphidoidea</taxon>
        <taxon>Aphididae</taxon>
        <taxon>Lachninae</taxon>
        <taxon>Cinara</taxon>
    </lineage>
</organism>
<dbReference type="EMBL" id="CABPRJ010000036">
    <property type="protein sequence ID" value="VVC26522.1"/>
    <property type="molecule type" value="Genomic_DNA"/>
</dbReference>
<dbReference type="Proteomes" id="UP000325440">
    <property type="component" value="Unassembled WGS sequence"/>
</dbReference>
<evidence type="ECO:0000256" key="9">
    <source>
        <dbReference type="ARBA" id="ARBA00022884"/>
    </source>
</evidence>
<dbReference type="AlphaFoldDB" id="A0A5E4M2W2"/>
<evidence type="ECO:0000256" key="1">
    <source>
        <dbReference type="ARBA" id="ARBA00001946"/>
    </source>
</evidence>
<keyword evidence="8" id="KW-0460">Magnesium</keyword>
<reference evidence="13 14" key="1">
    <citation type="submission" date="2019-08" db="EMBL/GenBank/DDBJ databases">
        <authorList>
            <person name="Alioto T."/>
            <person name="Alioto T."/>
            <person name="Gomez Garrido J."/>
        </authorList>
    </citation>
    <scope>NUCLEOTIDE SEQUENCE [LARGE SCALE GENOMIC DNA]</scope>
</reference>
<dbReference type="PANTHER" id="PTHR21404">
    <property type="entry name" value="HEN1"/>
    <property type="match status" value="1"/>
</dbReference>
<sequence>MLVLQSTLLSMGINAFGFLKYIVERYLYSPEIMDSKGKNRIQFVSQKTCVAINDEYGLKFFPPLYIQRYMVVQEIIDHPIWNGSIKKIVEFGCAELNLFFYLKPNPQITNVTFVDIDSNILELNNGKVMPTNYDYLISGNRKHPLEVNLYAGSIADFDDRMLDMDAVICIELIEHLYSDVLDKVPLTVFGFIKPKVAVFTTPNVEYNVLFPDTTQKFRHPDHKFEWSRNEMKEWLVIIKMLSYDDCVMWDYFLYRANSIITTYPDYTVEFDGIGLDPIGTKDLGCCSQVAIFYRKNMEASPANLTGFKPYKLLKRINYPYEPPNEKNEIILQKLRSFVIENSANKEFVVKSTLKIPLSSIMPLVSDYCTCMKELQYIISKEYYTTTNKAGEWIMITNLNGTSIQIYNSDSDSSSDTSEEENWLLDNNVKEVEEEEEEWNLPLNVGTSNSQLFYSTPMAKDKHLDVQFLNSLNDTYTKSNNSTASSNSDFFTTAIDNNDTNNEDMDISSSCNGSVLIKNCNIYQDFVSGRNDLTIKNEDISETDEETFICNANYNDTNKVNEEINKKNSFIQNSTNVFLKSNCGSDIAHGLTSKIVGNFSSDDIKEPDLVCSNRILLDENNDTENLLSSLGKEIPSRNI</sequence>